<protein>
    <submittedName>
        <fullName evidence="2">Uncharacterized protein</fullName>
    </submittedName>
</protein>
<accession>A0AAD5LZ11</accession>
<feature type="region of interest" description="Disordered" evidence="1">
    <location>
        <begin position="72"/>
        <end position="99"/>
    </location>
</feature>
<name>A0AAD5LZ11_PYTIN</name>
<reference evidence="2" key="1">
    <citation type="submission" date="2021-12" db="EMBL/GenBank/DDBJ databases">
        <title>Prjna785345.</title>
        <authorList>
            <person name="Rujirawat T."/>
            <person name="Krajaejun T."/>
        </authorList>
    </citation>
    <scope>NUCLEOTIDE SEQUENCE</scope>
    <source>
        <strain evidence="2">Pi057C3</strain>
    </source>
</reference>
<organism evidence="2 3">
    <name type="scientific">Pythium insidiosum</name>
    <name type="common">Pythiosis disease agent</name>
    <dbReference type="NCBI Taxonomy" id="114742"/>
    <lineage>
        <taxon>Eukaryota</taxon>
        <taxon>Sar</taxon>
        <taxon>Stramenopiles</taxon>
        <taxon>Oomycota</taxon>
        <taxon>Peronosporomycetes</taxon>
        <taxon>Pythiales</taxon>
        <taxon>Pythiaceae</taxon>
        <taxon>Pythium</taxon>
    </lineage>
</organism>
<evidence type="ECO:0000313" key="2">
    <source>
        <dbReference type="EMBL" id="KAJ0389967.1"/>
    </source>
</evidence>
<sequence length="134" mass="15406">MNRFVETNIIKWIRVICAHYPAACFVFVGTKADLIGHDAQKVRVIGNDLQRRLKRNEQTIVDAIDRELNALRHERQQNDGQTADPNDTTRARERTLESLRSQRPRFLSPQLLVVSSADLTGMQELRSRLEALIV</sequence>
<comment type="caution">
    <text evidence="2">The sequence shown here is derived from an EMBL/GenBank/DDBJ whole genome shotgun (WGS) entry which is preliminary data.</text>
</comment>
<feature type="compositionally biased region" description="Basic and acidic residues" evidence="1">
    <location>
        <begin position="87"/>
        <end position="97"/>
    </location>
</feature>
<proteinExistence type="predicted"/>
<dbReference type="AlphaFoldDB" id="A0AAD5LZ11"/>
<keyword evidence="3" id="KW-1185">Reference proteome</keyword>
<dbReference type="Proteomes" id="UP001209570">
    <property type="component" value="Unassembled WGS sequence"/>
</dbReference>
<gene>
    <name evidence="2" type="ORF">P43SY_011525</name>
</gene>
<dbReference type="EMBL" id="JAKCXM010002809">
    <property type="protein sequence ID" value="KAJ0389967.1"/>
    <property type="molecule type" value="Genomic_DNA"/>
</dbReference>
<evidence type="ECO:0000256" key="1">
    <source>
        <dbReference type="SAM" id="MobiDB-lite"/>
    </source>
</evidence>
<evidence type="ECO:0000313" key="3">
    <source>
        <dbReference type="Proteomes" id="UP001209570"/>
    </source>
</evidence>